<dbReference type="Gene3D" id="3.30.565.10">
    <property type="entry name" value="Histidine kinase-like ATPase, C-terminal domain"/>
    <property type="match status" value="1"/>
</dbReference>
<comment type="catalytic activity">
    <reaction evidence="1">
        <text>ATP + protein L-histidine = ADP + protein N-phospho-L-histidine.</text>
        <dbReference type="EC" id="2.7.13.3"/>
    </reaction>
</comment>
<evidence type="ECO:0000259" key="14">
    <source>
        <dbReference type="PROSITE" id="PS50110"/>
    </source>
</evidence>
<evidence type="ECO:0000256" key="12">
    <source>
        <dbReference type="SAM" id="Coils"/>
    </source>
</evidence>
<keyword evidence="8" id="KW-0067">ATP-binding</keyword>
<protein>
    <recommendedName>
        <fullName evidence="10">Circadian input-output histidine kinase CikA</fullName>
        <ecNumber evidence="3">2.7.13.3</ecNumber>
    </recommendedName>
</protein>
<comment type="similarity">
    <text evidence="2">In the N-terminal section; belongs to the phytochrome family.</text>
</comment>
<dbReference type="GO" id="GO:0005886">
    <property type="term" value="C:plasma membrane"/>
    <property type="evidence" value="ECO:0007669"/>
    <property type="project" value="TreeGrafter"/>
</dbReference>
<dbReference type="InterPro" id="IPR005467">
    <property type="entry name" value="His_kinase_dom"/>
</dbReference>
<dbReference type="EMBL" id="BDQX01000325">
    <property type="protein sequence ID" value="GBG10483.1"/>
    <property type="molecule type" value="Genomic_DNA"/>
</dbReference>
<dbReference type="RefSeq" id="WP_108994974.1">
    <property type="nucleotide sequence ID" value="NZ_BDQX01000325.1"/>
</dbReference>
<name>A0A2R5F2F5_9BACL</name>
<dbReference type="GO" id="GO:0005524">
    <property type="term" value="F:ATP binding"/>
    <property type="evidence" value="ECO:0007669"/>
    <property type="project" value="UniProtKB-KW"/>
</dbReference>
<evidence type="ECO:0000256" key="1">
    <source>
        <dbReference type="ARBA" id="ARBA00000085"/>
    </source>
</evidence>
<comment type="caution">
    <text evidence="15">The sequence shown here is derived from an EMBL/GenBank/DDBJ whole genome shotgun (WGS) entry which is preliminary data.</text>
</comment>
<dbReference type="InterPro" id="IPR036097">
    <property type="entry name" value="HisK_dim/P_sf"/>
</dbReference>
<dbReference type="SMART" id="SM00448">
    <property type="entry name" value="REC"/>
    <property type="match status" value="2"/>
</dbReference>
<dbReference type="InterPro" id="IPR003661">
    <property type="entry name" value="HisK_dim/P_dom"/>
</dbReference>
<feature type="domain" description="Response regulatory" evidence="14">
    <location>
        <begin position="360"/>
        <end position="473"/>
    </location>
</feature>
<dbReference type="Pfam" id="PF00512">
    <property type="entry name" value="HisKA"/>
    <property type="match status" value="1"/>
</dbReference>
<evidence type="ECO:0000256" key="10">
    <source>
        <dbReference type="ARBA" id="ARBA00074306"/>
    </source>
</evidence>
<keyword evidence="9" id="KW-0902">Two-component regulatory system</keyword>
<sequence length="611" mass="67275">MKERNGVSDNRNEIDVLRKELELERQARQEAERISEEKSHAIHDLNQELHQLNEQLEVLVQERTMELSQARDAAVEANKIKSQFLANMSHELRTPLNAIIGYSEMLGEEAEEMGEAAFSDDLHKIHKAGQHLLTLINSILDLSKIEAGKVELYLETVDLHSLIAELVATVDPLMAANRNHLLLEGLDDCPDSIRSDATKLKQILLNLLSNAAKFTSDGTVTLSLANEQELDVPGIVFRVQDNGIGMTPEQAESVFLAFKQADASTTRKFGGTGLGLAISQNLCTMLGGKISVESELGEGSTFKVWLPLQSNGESMPGVSLASDISMLTIPQPEVPAGYASETTDEGSGLTNLIAANGVGTVLVIDDDPAMLGLMQRYLGQEEWTVTLAQSGREGLRLAKQLKPDVISLDVLMPGVDGWNVLTMLKNDPELAHIPVVMISMMDEQRLAYAMGAAEYVTKPVQRDRLIGIIEKYVQERQSHSVLVIEDDAITSDMMTKMLSKEGYNVIQADNGHHALSLLEQDAPHLILLDLMMPEMDGFEFLTVLRQHDAWRDIPVVVVTAKSITDEDRERLSGYAKNILSKSQLERESLLTEIRRLIELSGGSVKGVAEDG</sequence>
<feature type="domain" description="Response regulatory" evidence="14">
    <location>
        <begin position="480"/>
        <end position="596"/>
    </location>
</feature>
<keyword evidence="12" id="KW-0175">Coiled coil</keyword>
<dbReference type="FunFam" id="3.30.565.10:FF:000010">
    <property type="entry name" value="Sensor histidine kinase RcsC"/>
    <property type="match status" value="1"/>
</dbReference>
<evidence type="ECO:0000259" key="13">
    <source>
        <dbReference type="PROSITE" id="PS50109"/>
    </source>
</evidence>
<feature type="modified residue" description="4-aspartylphosphate" evidence="11">
    <location>
        <position position="529"/>
    </location>
</feature>
<dbReference type="PRINTS" id="PR00344">
    <property type="entry name" value="BCTRLSENSOR"/>
</dbReference>
<evidence type="ECO:0000256" key="6">
    <source>
        <dbReference type="ARBA" id="ARBA00022741"/>
    </source>
</evidence>
<evidence type="ECO:0000313" key="15">
    <source>
        <dbReference type="EMBL" id="GBG10483.1"/>
    </source>
</evidence>
<evidence type="ECO:0000256" key="4">
    <source>
        <dbReference type="ARBA" id="ARBA00022553"/>
    </source>
</evidence>
<dbReference type="PANTHER" id="PTHR43047:SF72">
    <property type="entry name" value="OSMOSENSING HISTIDINE PROTEIN KINASE SLN1"/>
    <property type="match status" value="1"/>
</dbReference>
<evidence type="ECO:0000256" key="9">
    <source>
        <dbReference type="ARBA" id="ARBA00023012"/>
    </source>
</evidence>
<dbReference type="InterPro" id="IPR001789">
    <property type="entry name" value="Sig_transdc_resp-reg_receiver"/>
</dbReference>
<evidence type="ECO:0000256" key="7">
    <source>
        <dbReference type="ARBA" id="ARBA00022777"/>
    </source>
</evidence>
<dbReference type="InterPro" id="IPR003594">
    <property type="entry name" value="HATPase_dom"/>
</dbReference>
<dbReference type="Gene3D" id="3.40.50.2300">
    <property type="match status" value="2"/>
</dbReference>
<dbReference type="PROSITE" id="PS50109">
    <property type="entry name" value="HIS_KIN"/>
    <property type="match status" value="1"/>
</dbReference>
<evidence type="ECO:0000256" key="11">
    <source>
        <dbReference type="PROSITE-ProRule" id="PRU00169"/>
    </source>
</evidence>
<dbReference type="CDD" id="cd17574">
    <property type="entry name" value="REC_OmpR"/>
    <property type="match status" value="1"/>
</dbReference>
<dbReference type="SUPFAM" id="SSF52172">
    <property type="entry name" value="CheY-like"/>
    <property type="match status" value="2"/>
</dbReference>
<dbReference type="CDD" id="cd16922">
    <property type="entry name" value="HATPase_EvgS-ArcB-TorS-like"/>
    <property type="match status" value="1"/>
</dbReference>
<dbReference type="InterPro" id="IPR004358">
    <property type="entry name" value="Sig_transdc_His_kin-like_C"/>
</dbReference>
<feature type="modified residue" description="4-aspartylphosphate" evidence="11">
    <location>
        <position position="409"/>
    </location>
</feature>
<dbReference type="Pfam" id="PF02518">
    <property type="entry name" value="HATPase_c"/>
    <property type="match status" value="1"/>
</dbReference>
<evidence type="ECO:0000256" key="2">
    <source>
        <dbReference type="ARBA" id="ARBA00006402"/>
    </source>
</evidence>
<dbReference type="EC" id="2.7.13.3" evidence="3"/>
<dbReference type="SMART" id="SM00388">
    <property type="entry name" value="HisKA"/>
    <property type="match status" value="1"/>
</dbReference>
<keyword evidence="6" id="KW-0547">Nucleotide-binding</keyword>
<dbReference type="PROSITE" id="PS50110">
    <property type="entry name" value="RESPONSE_REGULATORY"/>
    <property type="match status" value="2"/>
</dbReference>
<dbReference type="Proteomes" id="UP000245202">
    <property type="component" value="Unassembled WGS sequence"/>
</dbReference>
<dbReference type="PANTHER" id="PTHR43047">
    <property type="entry name" value="TWO-COMPONENT HISTIDINE PROTEIN KINASE"/>
    <property type="match status" value="1"/>
</dbReference>
<dbReference type="SUPFAM" id="SSF55874">
    <property type="entry name" value="ATPase domain of HSP90 chaperone/DNA topoisomerase II/histidine kinase"/>
    <property type="match status" value="1"/>
</dbReference>
<dbReference type="InterPro" id="IPR036890">
    <property type="entry name" value="HATPase_C_sf"/>
</dbReference>
<dbReference type="InterPro" id="IPR011006">
    <property type="entry name" value="CheY-like_superfamily"/>
</dbReference>
<feature type="coiled-coil region" evidence="12">
    <location>
        <begin position="7"/>
        <end position="62"/>
    </location>
</feature>
<keyword evidence="4 11" id="KW-0597">Phosphoprotein</keyword>
<evidence type="ECO:0000256" key="5">
    <source>
        <dbReference type="ARBA" id="ARBA00022679"/>
    </source>
</evidence>
<dbReference type="GO" id="GO:0009927">
    <property type="term" value="F:histidine phosphotransfer kinase activity"/>
    <property type="evidence" value="ECO:0007669"/>
    <property type="project" value="TreeGrafter"/>
</dbReference>
<keyword evidence="7" id="KW-0418">Kinase</keyword>
<dbReference type="SUPFAM" id="SSF47384">
    <property type="entry name" value="Homodimeric domain of signal transducing histidine kinase"/>
    <property type="match status" value="1"/>
</dbReference>
<keyword evidence="16" id="KW-1185">Reference proteome</keyword>
<dbReference type="AlphaFoldDB" id="A0A2R5F2F5"/>
<accession>A0A2R5F2F5</accession>
<evidence type="ECO:0000313" key="16">
    <source>
        <dbReference type="Proteomes" id="UP000245202"/>
    </source>
</evidence>
<evidence type="ECO:0000256" key="8">
    <source>
        <dbReference type="ARBA" id="ARBA00022840"/>
    </source>
</evidence>
<dbReference type="Gene3D" id="1.10.287.130">
    <property type="match status" value="1"/>
</dbReference>
<feature type="domain" description="Histidine kinase" evidence="13">
    <location>
        <begin position="87"/>
        <end position="310"/>
    </location>
</feature>
<dbReference type="GO" id="GO:0000155">
    <property type="term" value="F:phosphorelay sensor kinase activity"/>
    <property type="evidence" value="ECO:0007669"/>
    <property type="project" value="InterPro"/>
</dbReference>
<dbReference type="Pfam" id="PF00072">
    <property type="entry name" value="Response_reg"/>
    <property type="match status" value="2"/>
</dbReference>
<dbReference type="SMART" id="SM00387">
    <property type="entry name" value="HATPase_c"/>
    <property type="match status" value="1"/>
</dbReference>
<proteinExistence type="inferred from homology"/>
<dbReference type="CDD" id="cd00082">
    <property type="entry name" value="HisKA"/>
    <property type="match status" value="1"/>
</dbReference>
<organism evidence="15 16">
    <name type="scientific">Paenibacillus agaridevorans</name>
    <dbReference type="NCBI Taxonomy" id="171404"/>
    <lineage>
        <taxon>Bacteria</taxon>
        <taxon>Bacillati</taxon>
        <taxon>Bacillota</taxon>
        <taxon>Bacilli</taxon>
        <taxon>Bacillales</taxon>
        <taxon>Paenibacillaceae</taxon>
        <taxon>Paenibacillus</taxon>
    </lineage>
</organism>
<evidence type="ECO:0000256" key="3">
    <source>
        <dbReference type="ARBA" id="ARBA00012438"/>
    </source>
</evidence>
<keyword evidence="5" id="KW-0808">Transferase</keyword>
<gene>
    <name evidence="15" type="ORF">PAT3040_05217</name>
</gene>
<reference evidence="15 16" key="1">
    <citation type="submission" date="2017-08" db="EMBL/GenBank/DDBJ databases">
        <title>Substantial Increase in Enzyme Production by Combined Drug-Resistance Mutations in Paenibacillus agaridevorans.</title>
        <authorList>
            <person name="Tanaka Y."/>
            <person name="Funane K."/>
            <person name="Hosaka T."/>
            <person name="Shiwa Y."/>
            <person name="Fujita N."/>
            <person name="Miyazaki T."/>
            <person name="Yoshikawa H."/>
            <person name="Murakami K."/>
            <person name="Kasahara K."/>
            <person name="Inaoka T."/>
            <person name="Hiraga Y."/>
            <person name="Ochi K."/>
        </authorList>
    </citation>
    <scope>NUCLEOTIDE SEQUENCE [LARGE SCALE GENOMIC DNA]</scope>
    <source>
        <strain evidence="15 16">T-3040</strain>
    </source>
</reference>